<reference evidence="3" key="1">
    <citation type="submission" date="2023-06" db="EMBL/GenBank/DDBJ databases">
        <authorList>
            <person name="Kurt Z."/>
        </authorList>
    </citation>
    <scope>NUCLEOTIDE SEQUENCE</scope>
</reference>
<sequence>MKPIKWTQIDCQNLLIAVKNCKQNKRVDWFRVAAFFPGRTVVQCKSQYTARLHLNSTDEKINMVWDISSNILLSANALKFNMDWKQISEQVFQSKVSSEALKKQYMLKTVRINQNLQLYAQFIITKQCLLDTNTFTVYIFALIIKHWLEQYKNINERKHEDIELPHIFQFLPQTCLCLQTRQPNQIIFESYFKILQQLLRIDEVITTMRQLMQSVKQDQIYTLCSEFDKNRKNTHRLFL</sequence>
<dbReference type="InterPro" id="IPR009057">
    <property type="entry name" value="Homeodomain-like_sf"/>
</dbReference>
<evidence type="ECO:0000259" key="2">
    <source>
        <dbReference type="PROSITE" id="PS51294"/>
    </source>
</evidence>
<evidence type="ECO:0000313" key="6">
    <source>
        <dbReference type="EMBL" id="CAL6096431.1"/>
    </source>
</evidence>
<evidence type="ECO:0000313" key="4">
    <source>
        <dbReference type="EMBL" id="CAI9953447.1"/>
    </source>
</evidence>
<dbReference type="EMBL" id="CATOUU010000233">
    <property type="protein sequence ID" value="CAI9921773.1"/>
    <property type="molecule type" value="Genomic_DNA"/>
</dbReference>
<dbReference type="EMBL" id="CAXDID020000263">
    <property type="protein sequence ID" value="CAL6066656.1"/>
    <property type="molecule type" value="Genomic_DNA"/>
</dbReference>
<keyword evidence="3" id="KW-0238">DNA-binding</keyword>
<evidence type="ECO:0000313" key="3">
    <source>
        <dbReference type="EMBL" id="CAI9921773.1"/>
    </source>
</evidence>
<reference evidence="5 7" key="2">
    <citation type="submission" date="2024-07" db="EMBL/GenBank/DDBJ databases">
        <authorList>
            <person name="Akdeniz Z."/>
        </authorList>
    </citation>
    <scope>NUCLEOTIDE SEQUENCE [LARGE SCALE GENOMIC DNA]</scope>
</reference>
<proteinExistence type="predicted"/>
<gene>
    <name evidence="4" type="ORF">HINF_LOCUS41092</name>
    <name evidence="5" type="ORF">HINF_LOCUS52567</name>
    <name evidence="6" type="ORF">HINF_LOCUS68425</name>
    <name evidence="3" type="ORF">HINF_LOCUS9418</name>
</gene>
<protein>
    <submittedName>
        <fullName evidence="3">Myb-like DNA-binding domain-containing protein</fullName>
    </submittedName>
    <submittedName>
        <fullName evidence="5">Myb-like_DNA-binding domain-containing protein</fullName>
    </submittedName>
</protein>
<accession>A0AA86NLP2</accession>
<dbReference type="EMBL" id="CATOUU010000839">
    <property type="protein sequence ID" value="CAI9953447.1"/>
    <property type="molecule type" value="Genomic_DNA"/>
</dbReference>
<dbReference type="PROSITE" id="PS51294">
    <property type="entry name" value="HTH_MYB"/>
    <property type="match status" value="1"/>
</dbReference>
<dbReference type="InterPro" id="IPR001005">
    <property type="entry name" value="SANT/Myb"/>
</dbReference>
<dbReference type="EMBL" id="CAXDID020000486">
    <property type="protein sequence ID" value="CAL6096431.1"/>
    <property type="molecule type" value="Genomic_DNA"/>
</dbReference>
<dbReference type="Proteomes" id="UP001642409">
    <property type="component" value="Unassembled WGS sequence"/>
</dbReference>
<evidence type="ECO:0000259" key="1">
    <source>
        <dbReference type="PROSITE" id="PS50090"/>
    </source>
</evidence>
<dbReference type="AlphaFoldDB" id="A0AA86NLP2"/>
<evidence type="ECO:0000313" key="7">
    <source>
        <dbReference type="Proteomes" id="UP001642409"/>
    </source>
</evidence>
<dbReference type="GO" id="GO:0003677">
    <property type="term" value="F:DNA binding"/>
    <property type="evidence" value="ECO:0007669"/>
    <property type="project" value="UniProtKB-KW"/>
</dbReference>
<name>A0AA86NLP2_9EUKA</name>
<dbReference type="SUPFAM" id="SSF46689">
    <property type="entry name" value="Homeodomain-like"/>
    <property type="match status" value="1"/>
</dbReference>
<dbReference type="PROSITE" id="PS50090">
    <property type="entry name" value="MYB_LIKE"/>
    <property type="match status" value="1"/>
</dbReference>
<dbReference type="InterPro" id="IPR017930">
    <property type="entry name" value="Myb_dom"/>
</dbReference>
<organism evidence="3">
    <name type="scientific">Hexamita inflata</name>
    <dbReference type="NCBI Taxonomy" id="28002"/>
    <lineage>
        <taxon>Eukaryota</taxon>
        <taxon>Metamonada</taxon>
        <taxon>Diplomonadida</taxon>
        <taxon>Hexamitidae</taxon>
        <taxon>Hexamitinae</taxon>
        <taxon>Hexamita</taxon>
    </lineage>
</organism>
<dbReference type="Gene3D" id="1.10.10.60">
    <property type="entry name" value="Homeodomain-like"/>
    <property type="match status" value="1"/>
</dbReference>
<dbReference type="SMART" id="SM00717">
    <property type="entry name" value="SANT"/>
    <property type="match status" value="1"/>
</dbReference>
<keyword evidence="7" id="KW-1185">Reference proteome</keyword>
<evidence type="ECO:0000313" key="5">
    <source>
        <dbReference type="EMBL" id="CAL6066656.1"/>
    </source>
</evidence>
<comment type="caution">
    <text evidence="3">The sequence shown here is derived from an EMBL/GenBank/DDBJ whole genome shotgun (WGS) entry which is preliminary data.</text>
</comment>
<feature type="domain" description="HTH myb-type" evidence="2">
    <location>
        <begin position="1"/>
        <end position="56"/>
    </location>
</feature>
<dbReference type="CDD" id="cd00167">
    <property type="entry name" value="SANT"/>
    <property type="match status" value="1"/>
</dbReference>
<dbReference type="Pfam" id="PF00249">
    <property type="entry name" value="Myb_DNA-binding"/>
    <property type="match status" value="1"/>
</dbReference>
<feature type="domain" description="Myb-like" evidence="1">
    <location>
        <begin position="1"/>
        <end position="52"/>
    </location>
</feature>